<name>A0A7J6QRP2_PEROL</name>
<dbReference type="InterPro" id="IPR050113">
    <property type="entry name" value="Ub_conjugating_enzyme"/>
</dbReference>
<dbReference type="Gene3D" id="3.10.110.10">
    <property type="entry name" value="Ubiquitin Conjugating Enzyme"/>
    <property type="match status" value="1"/>
</dbReference>
<protein>
    <submittedName>
        <fullName evidence="3">Ubiquitin-conjugating enzyme E2 S</fullName>
    </submittedName>
</protein>
<dbReference type="InterPro" id="IPR000608">
    <property type="entry name" value="UBC"/>
</dbReference>
<feature type="region of interest" description="Disordered" evidence="1">
    <location>
        <begin position="257"/>
        <end position="389"/>
    </location>
</feature>
<dbReference type="AlphaFoldDB" id="A0A7J6QRP2"/>
<dbReference type="PANTHER" id="PTHR24067">
    <property type="entry name" value="UBIQUITIN-CONJUGATING ENZYME E2"/>
    <property type="match status" value="1"/>
</dbReference>
<dbReference type="SUPFAM" id="SSF54495">
    <property type="entry name" value="UBC-like"/>
    <property type="match status" value="1"/>
</dbReference>
<organism evidence="3 4">
    <name type="scientific">Perkinsus olseni</name>
    <name type="common">Perkinsus atlanticus</name>
    <dbReference type="NCBI Taxonomy" id="32597"/>
    <lineage>
        <taxon>Eukaryota</taxon>
        <taxon>Sar</taxon>
        <taxon>Alveolata</taxon>
        <taxon>Perkinsozoa</taxon>
        <taxon>Perkinsea</taxon>
        <taxon>Perkinsida</taxon>
        <taxon>Perkinsidae</taxon>
        <taxon>Perkinsus</taxon>
    </lineage>
</organism>
<reference evidence="3 4" key="1">
    <citation type="submission" date="2020-04" db="EMBL/GenBank/DDBJ databases">
        <title>Perkinsus olseni comparative genomics.</title>
        <authorList>
            <person name="Bogema D.R."/>
        </authorList>
    </citation>
    <scope>NUCLEOTIDE SEQUENCE [LARGE SCALE GENOMIC DNA]</scope>
    <source>
        <strain evidence="3">ATCC PRA-205</strain>
    </source>
</reference>
<feature type="domain" description="UBC core" evidence="2">
    <location>
        <begin position="37"/>
        <end position="191"/>
    </location>
</feature>
<dbReference type="InterPro" id="IPR016135">
    <property type="entry name" value="UBQ-conjugating_enzyme/RWD"/>
</dbReference>
<dbReference type="SMART" id="SM00212">
    <property type="entry name" value="UBCc"/>
    <property type="match status" value="1"/>
</dbReference>
<evidence type="ECO:0000256" key="1">
    <source>
        <dbReference type="SAM" id="MobiDB-lite"/>
    </source>
</evidence>
<dbReference type="Pfam" id="PF00179">
    <property type="entry name" value="UQ_con"/>
    <property type="match status" value="1"/>
</dbReference>
<proteinExistence type="predicted"/>
<gene>
    <name evidence="3" type="primary">UBE2S_2</name>
    <name evidence="3" type="ORF">FOZ62_002952</name>
</gene>
<comment type="caution">
    <text evidence="3">The sequence shown here is derived from an EMBL/GenBank/DDBJ whole genome shotgun (WGS) entry which is preliminary data.</text>
</comment>
<evidence type="ECO:0000259" key="2">
    <source>
        <dbReference type="PROSITE" id="PS50127"/>
    </source>
</evidence>
<evidence type="ECO:0000313" key="4">
    <source>
        <dbReference type="Proteomes" id="UP000574390"/>
    </source>
</evidence>
<accession>A0A7J6QRP2</accession>
<sequence length="389" mass="42711">RFCVCAHMSHENVQPQVIAELLRQLHRQHPASLLNSCGPSGLHQDASEGQSGPAIPNWLKERRVTLPNALDPTEIHAVVRGPELSPYARGFFTVKLFIEAEFPRLPPRVVFSTRVFHPNVCEVTGDVCKIALRRVWCSEDWDLERFLNGLVDLMERPFLDKPLNMTAARLFSAERDGFYRRARLCTVLHALPRSLTPVKRRRTSSSTTSDYCGFADLDPLVGNDCYEDVADGLVPMAPLAHVGLSLDPIEATEVLSCSNSDSPSTPCAMSVDGESEPGEAPRRRVPLEIVVDDDYGSSSSSDDSEDGRDIVVDGMATPQRGCGRCSPSAEPRSTGKLANTPKGGLFEHDSSPLLGSARVRSTRHCTTPRSPFLGTPVRAKKDISSLRRL</sequence>
<feature type="compositionally biased region" description="Polar residues" evidence="1">
    <location>
        <begin position="257"/>
        <end position="267"/>
    </location>
</feature>
<dbReference type="PROSITE" id="PS50127">
    <property type="entry name" value="UBC_2"/>
    <property type="match status" value="1"/>
</dbReference>
<feature type="non-terminal residue" evidence="3">
    <location>
        <position position="1"/>
    </location>
</feature>
<feature type="compositionally biased region" description="Basic and acidic residues" evidence="1">
    <location>
        <begin position="379"/>
        <end position="389"/>
    </location>
</feature>
<dbReference type="Proteomes" id="UP000574390">
    <property type="component" value="Unassembled WGS sequence"/>
</dbReference>
<evidence type="ECO:0000313" key="3">
    <source>
        <dbReference type="EMBL" id="KAF4711028.1"/>
    </source>
</evidence>
<dbReference type="EMBL" id="JABANM010027603">
    <property type="protein sequence ID" value="KAF4711028.1"/>
    <property type="molecule type" value="Genomic_DNA"/>
</dbReference>